<evidence type="ECO:0000256" key="2">
    <source>
        <dbReference type="ARBA" id="ARBA00002904"/>
    </source>
</evidence>
<evidence type="ECO:0000256" key="7">
    <source>
        <dbReference type="ARBA" id="ARBA00022833"/>
    </source>
</evidence>
<comment type="cofactor">
    <cofactor evidence="1 10">
        <name>Zn(2+)</name>
        <dbReference type="ChEBI" id="CHEBI:29105"/>
    </cofactor>
</comment>
<keyword evidence="13" id="KW-1185">Reference proteome</keyword>
<dbReference type="SMART" id="SM01057">
    <property type="entry name" value="Carb_anhydrase"/>
    <property type="match status" value="1"/>
</dbReference>
<dbReference type="SUPFAM" id="SSF51069">
    <property type="entry name" value="Carbonic anhydrase"/>
    <property type="match status" value="1"/>
</dbReference>
<dbReference type="InterPro" id="IPR036398">
    <property type="entry name" value="CA_dom_sf"/>
</dbReference>
<dbReference type="Pfam" id="PF00194">
    <property type="entry name" value="Carb_anhydrase"/>
    <property type="match status" value="1"/>
</dbReference>
<dbReference type="EC" id="4.2.1.1" evidence="4 10"/>
<dbReference type="Proteomes" id="UP000199032">
    <property type="component" value="Unassembled WGS sequence"/>
</dbReference>
<dbReference type="InterPro" id="IPR001148">
    <property type="entry name" value="CA_dom"/>
</dbReference>
<dbReference type="OrthoDB" id="5327615at2"/>
<evidence type="ECO:0000256" key="5">
    <source>
        <dbReference type="ARBA" id="ARBA00014628"/>
    </source>
</evidence>
<gene>
    <name evidence="12" type="ORF">COMA1_11074</name>
</gene>
<keyword evidence="6 10" id="KW-0479">Metal-binding</keyword>
<dbReference type="STRING" id="1742972.COMA1_11074"/>
<dbReference type="RefSeq" id="WP_090744730.1">
    <property type="nucleotide sequence ID" value="NZ_CZQA01000001.1"/>
</dbReference>
<dbReference type="GO" id="GO:0008270">
    <property type="term" value="F:zinc ion binding"/>
    <property type="evidence" value="ECO:0007669"/>
    <property type="project" value="UniProtKB-UniRule"/>
</dbReference>
<reference evidence="12 13" key="1">
    <citation type="submission" date="2015-10" db="EMBL/GenBank/DDBJ databases">
        <authorList>
            <person name="Gilbert D.G."/>
        </authorList>
    </citation>
    <scope>NUCLEOTIDE SEQUENCE [LARGE SCALE GENOMIC DNA]</scope>
    <source>
        <strain evidence="12">COMA1</strain>
    </source>
</reference>
<dbReference type="PANTHER" id="PTHR18952">
    <property type="entry name" value="CARBONIC ANHYDRASE"/>
    <property type="match status" value="1"/>
</dbReference>
<evidence type="ECO:0000256" key="6">
    <source>
        <dbReference type="ARBA" id="ARBA00022723"/>
    </source>
</evidence>
<dbReference type="InterPro" id="IPR041891">
    <property type="entry name" value="Alpha_CA_prokaryot-like"/>
</dbReference>
<comment type="catalytic activity">
    <reaction evidence="9 10">
        <text>hydrogencarbonate + H(+) = CO2 + H2O</text>
        <dbReference type="Rhea" id="RHEA:10748"/>
        <dbReference type="ChEBI" id="CHEBI:15377"/>
        <dbReference type="ChEBI" id="CHEBI:15378"/>
        <dbReference type="ChEBI" id="CHEBI:16526"/>
        <dbReference type="ChEBI" id="CHEBI:17544"/>
        <dbReference type="EC" id="4.2.1.1"/>
    </reaction>
</comment>
<comment type="similarity">
    <text evidence="3 10">Belongs to the alpha-carbonic anhydrase family.</text>
</comment>
<keyword evidence="8 10" id="KW-0456">Lyase</keyword>
<accession>A0A0S4LBN4</accession>
<dbReference type="PROSITE" id="PS00162">
    <property type="entry name" value="ALPHA_CA_1"/>
    <property type="match status" value="1"/>
</dbReference>
<dbReference type="InterPro" id="IPR023561">
    <property type="entry name" value="Carbonic_anhydrase_a-class"/>
</dbReference>
<evidence type="ECO:0000256" key="3">
    <source>
        <dbReference type="ARBA" id="ARBA00010718"/>
    </source>
</evidence>
<proteinExistence type="inferred from homology"/>
<keyword evidence="7 10" id="KW-0862">Zinc</keyword>
<evidence type="ECO:0000259" key="11">
    <source>
        <dbReference type="PROSITE" id="PS51144"/>
    </source>
</evidence>
<dbReference type="AlphaFoldDB" id="A0A0S4LBN4"/>
<evidence type="ECO:0000256" key="4">
    <source>
        <dbReference type="ARBA" id="ARBA00012925"/>
    </source>
</evidence>
<comment type="function">
    <text evidence="2 10">Reversible hydration of carbon dioxide.</text>
</comment>
<evidence type="ECO:0000256" key="9">
    <source>
        <dbReference type="ARBA" id="ARBA00048348"/>
    </source>
</evidence>
<dbReference type="PROSITE" id="PS51144">
    <property type="entry name" value="ALPHA_CA_2"/>
    <property type="match status" value="1"/>
</dbReference>
<dbReference type="EMBL" id="CZQA01000001">
    <property type="protein sequence ID" value="CUS33291.1"/>
    <property type="molecule type" value="Genomic_DNA"/>
</dbReference>
<evidence type="ECO:0000256" key="8">
    <source>
        <dbReference type="ARBA" id="ARBA00023239"/>
    </source>
</evidence>
<organism evidence="12 13">
    <name type="scientific">Candidatus Nitrospira nitrosa</name>
    <dbReference type="NCBI Taxonomy" id="1742972"/>
    <lineage>
        <taxon>Bacteria</taxon>
        <taxon>Pseudomonadati</taxon>
        <taxon>Nitrospirota</taxon>
        <taxon>Nitrospiria</taxon>
        <taxon>Nitrospirales</taxon>
        <taxon>Nitrospiraceae</taxon>
        <taxon>Nitrospira</taxon>
    </lineage>
</organism>
<dbReference type="CDD" id="cd03124">
    <property type="entry name" value="alpha_CA_prokaryotic_like"/>
    <property type="match status" value="1"/>
</dbReference>
<dbReference type="GO" id="GO:0004089">
    <property type="term" value="F:carbonate dehydratase activity"/>
    <property type="evidence" value="ECO:0007669"/>
    <property type="project" value="UniProtKB-UniRule"/>
</dbReference>
<evidence type="ECO:0000256" key="1">
    <source>
        <dbReference type="ARBA" id="ARBA00001947"/>
    </source>
</evidence>
<dbReference type="Gene3D" id="3.10.200.10">
    <property type="entry name" value="Alpha carbonic anhydrase"/>
    <property type="match status" value="1"/>
</dbReference>
<protein>
    <recommendedName>
        <fullName evidence="5 10">Carbonic anhydrase</fullName>
        <ecNumber evidence="4 10">4.2.1.1</ecNumber>
    </recommendedName>
</protein>
<evidence type="ECO:0000313" key="13">
    <source>
        <dbReference type="Proteomes" id="UP000199032"/>
    </source>
</evidence>
<dbReference type="InterPro" id="IPR018338">
    <property type="entry name" value="Carbonic_anhydrase_a-class_CS"/>
</dbReference>
<evidence type="ECO:0000313" key="12">
    <source>
        <dbReference type="EMBL" id="CUS33291.1"/>
    </source>
</evidence>
<sequence length="305" mass="34537">MESFALWNPAVPVPLSLNKSVTRTVIRGLTITLVLSLPSLLHAGESGHGTWGYDGDHGPLHWGKLGPDSSLCEKGMNQSPIDLLRTRKTTLDDVQFSYRDAPFHVVNNGHTLQEVEPLSETVQSRYPKHGQTPLQFDKDSTIVFDDDLYLLEQFHFHTPSEHTIDHRHYPMELHLVHHNERHETAVVAVFMEEGKHNPFFEAFLEHAPAKAGEINDDRNHAVNPINLLPERKSYYLYSGSFTTPPCSEGVAWIVMQDSIEVSAEQIKKFRTLVGHDNVRPIQPLHKRFVLESNFQGTNTANATKK</sequence>
<dbReference type="PANTHER" id="PTHR18952:SF265">
    <property type="entry name" value="CARBONIC ANHYDRASE"/>
    <property type="match status" value="1"/>
</dbReference>
<evidence type="ECO:0000256" key="10">
    <source>
        <dbReference type="RuleBase" id="RU367011"/>
    </source>
</evidence>
<feature type="domain" description="Alpha-carbonic anhydrase" evidence="11">
    <location>
        <begin position="49"/>
        <end position="293"/>
    </location>
</feature>
<name>A0A0S4LBN4_9BACT</name>